<feature type="compositionally biased region" description="Low complexity" evidence="1">
    <location>
        <begin position="12"/>
        <end position="29"/>
    </location>
</feature>
<feature type="region of interest" description="Disordered" evidence="1">
    <location>
        <begin position="175"/>
        <end position="198"/>
    </location>
</feature>
<reference evidence="2" key="2">
    <citation type="submission" date="2018-04" db="EMBL/GenBank/DDBJ databases">
        <title>OnivRS2 (Oryza nivara Reference Sequence Version 2).</title>
        <authorList>
            <person name="Zhang J."/>
            <person name="Kudrna D."/>
            <person name="Lee S."/>
            <person name="Talag J."/>
            <person name="Rajasekar S."/>
            <person name="Welchert J."/>
            <person name="Hsing Y.-I."/>
            <person name="Wing R.A."/>
        </authorList>
    </citation>
    <scope>NUCLEOTIDE SEQUENCE [LARGE SCALE GENOMIC DNA]</scope>
    <source>
        <strain evidence="2">SL10</strain>
    </source>
</reference>
<evidence type="ECO:0000256" key="1">
    <source>
        <dbReference type="SAM" id="MobiDB-lite"/>
    </source>
</evidence>
<dbReference type="EnsemblPlants" id="ONIVA06G07820.1">
    <property type="protein sequence ID" value="ONIVA06G07820.1"/>
    <property type="gene ID" value="ONIVA06G07820"/>
</dbReference>
<evidence type="ECO:0000313" key="3">
    <source>
        <dbReference type="Proteomes" id="UP000006591"/>
    </source>
</evidence>
<protein>
    <submittedName>
        <fullName evidence="2">Uncharacterized protein</fullName>
    </submittedName>
</protein>
<dbReference type="Proteomes" id="UP000006591">
    <property type="component" value="Chromosome 6"/>
</dbReference>
<accession>A0A0E0HMF8</accession>
<sequence length="198" mass="21859">MWWRATAASTTRWRVTAAADPAAATPRADLAARRRRRPPPARIQRRLAHARIWRCDGGGGGQPTRGSGGATLSRKGEWKSMVWTVEVQWRVYTIQHVGIVQAGSKDSTRRGQEKPRTLNLDCFSCGALPVDRKCTTTAIAQPRDGVKQKKRTLKDEERGRDEPFFCSAATAAIAGGGGEQGEIRDELRPRQIRTGGRN</sequence>
<feature type="region of interest" description="Disordered" evidence="1">
    <location>
        <begin position="1"/>
        <end position="42"/>
    </location>
</feature>
<evidence type="ECO:0000313" key="2">
    <source>
        <dbReference type="EnsemblPlants" id="ONIVA06G07820.1"/>
    </source>
</evidence>
<name>A0A0E0HMF8_ORYNI</name>
<organism evidence="2">
    <name type="scientific">Oryza nivara</name>
    <name type="common">Indian wild rice</name>
    <name type="synonym">Oryza sativa f. spontanea</name>
    <dbReference type="NCBI Taxonomy" id="4536"/>
    <lineage>
        <taxon>Eukaryota</taxon>
        <taxon>Viridiplantae</taxon>
        <taxon>Streptophyta</taxon>
        <taxon>Embryophyta</taxon>
        <taxon>Tracheophyta</taxon>
        <taxon>Spermatophyta</taxon>
        <taxon>Magnoliopsida</taxon>
        <taxon>Liliopsida</taxon>
        <taxon>Poales</taxon>
        <taxon>Poaceae</taxon>
        <taxon>BOP clade</taxon>
        <taxon>Oryzoideae</taxon>
        <taxon>Oryzeae</taxon>
        <taxon>Oryzinae</taxon>
        <taxon>Oryza</taxon>
    </lineage>
</organism>
<dbReference type="AlphaFoldDB" id="A0A0E0HMF8"/>
<dbReference type="Gramene" id="ONIVA06G07820.1">
    <property type="protein sequence ID" value="ONIVA06G07820.1"/>
    <property type="gene ID" value="ONIVA06G07820"/>
</dbReference>
<keyword evidence="3" id="KW-1185">Reference proteome</keyword>
<proteinExistence type="predicted"/>
<reference evidence="2" key="1">
    <citation type="submission" date="2015-04" db="UniProtKB">
        <authorList>
            <consortium name="EnsemblPlants"/>
        </authorList>
    </citation>
    <scope>IDENTIFICATION</scope>
    <source>
        <strain evidence="2">SL10</strain>
    </source>
</reference>
<feature type="compositionally biased region" description="Basic residues" evidence="1">
    <location>
        <begin position="33"/>
        <end position="42"/>
    </location>
</feature>
<dbReference type="HOGENOM" id="CLU_1380065_0_0_1"/>